<dbReference type="PANTHER" id="PTHR30024">
    <property type="entry name" value="ALIPHATIC SULFONATES-BINDING PROTEIN-RELATED"/>
    <property type="match status" value="1"/>
</dbReference>
<evidence type="ECO:0000256" key="3">
    <source>
        <dbReference type="ARBA" id="ARBA00022729"/>
    </source>
</evidence>
<dbReference type="InterPro" id="IPR054364">
    <property type="entry name" value="Ca3427-like_PBP2"/>
</dbReference>
<dbReference type="InParanoid" id="B3SCK1"/>
<feature type="domain" description="Ca3427-like PBP 2" evidence="4">
    <location>
        <begin position="87"/>
        <end position="182"/>
    </location>
</feature>
<evidence type="ECO:0000313" key="5">
    <source>
        <dbReference type="EMBL" id="EDV19550.1"/>
    </source>
</evidence>
<keyword evidence="6" id="KW-1185">Reference proteome</keyword>
<protein>
    <recommendedName>
        <fullName evidence="4">Ca3427-like PBP 2 domain-containing protein</fullName>
    </recommendedName>
</protein>
<dbReference type="CDD" id="cd13637">
    <property type="entry name" value="PBP2_Ca3427_like"/>
    <property type="match status" value="1"/>
</dbReference>
<dbReference type="Gene3D" id="3.40.190.10">
    <property type="entry name" value="Periplasmic binding protein-like II"/>
    <property type="match status" value="2"/>
</dbReference>
<dbReference type="GeneID" id="6759176"/>
<comment type="subcellular location">
    <subcellularLocation>
        <location evidence="1">Periplasm</location>
    </subcellularLocation>
</comment>
<dbReference type="CTD" id="6759176"/>
<dbReference type="STRING" id="10228.B3SCK1"/>
<sequence>MEIKIGGVPEHFNTPLHIAKEQGQFLQSGFNVELISCPGGTGEMIEGLKTGRLDMVMALTEGLVASIAKGADEFQICGTYVASPLTWVVSSGSNSPYTNTQNLKGAKIGISRYGSGSHIMAYVLCEELGWLSSDDLFQFTVLNNFTGLRNGVNNGDADAFLWERFTTKPYHDSGEIRSIGQIAAPWCAFLMAARKDLLDSHGDQLNSLLDCITQSCRTFIQNKHQSSIDYVAKMHNQRRDDVEKWFESLAYADDCKHVSRSMLEKCNETLLKANVITQAAKIDDLCYKNVKLI</sequence>
<dbReference type="eggNOG" id="ENOG502QRHZ">
    <property type="taxonomic scope" value="Eukaryota"/>
</dbReference>
<dbReference type="Pfam" id="PF22384">
    <property type="entry name" value="PBP2_Ca3427_like"/>
    <property type="match status" value="1"/>
</dbReference>
<evidence type="ECO:0000256" key="1">
    <source>
        <dbReference type="ARBA" id="ARBA00004418"/>
    </source>
</evidence>
<keyword evidence="3" id="KW-0732">Signal</keyword>
<evidence type="ECO:0000259" key="4">
    <source>
        <dbReference type="Pfam" id="PF22384"/>
    </source>
</evidence>
<dbReference type="HOGENOM" id="CLU_061316_1_0_1"/>
<proteinExistence type="inferred from homology"/>
<name>B3SCK1_TRIAD</name>
<dbReference type="PhylomeDB" id="B3SCK1"/>
<dbReference type="RefSeq" id="XP_002117982.1">
    <property type="nucleotide sequence ID" value="XM_002117946.1"/>
</dbReference>
<evidence type="ECO:0000313" key="6">
    <source>
        <dbReference type="Proteomes" id="UP000009022"/>
    </source>
</evidence>
<accession>B3SCK1</accession>
<dbReference type="KEGG" id="tad:TRIADDRAFT_33295"/>
<dbReference type="Proteomes" id="UP000009022">
    <property type="component" value="Unassembled WGS sequence"/>
</dbReference>
<dbReference type="GO" id="GO:0009970">
    <property type="term" value="P:cellular response to sulfate starvation"/>
    <property type="evidence" value="ECO:0000318"/>
    <property type="project" value="GO_Central"/>
</dbReference>
<organism evidence="5 6">
    <name type="scientific">Trichoplax adhaerens</name>
    <name type="common">Trichoplax reptans</name>
    <dbReference type="NCBI Taxonomy" id="10228"/>
    <lineage>
        <taxon>Eukaryota</taxon>
        <taxon>Metazoa</taxon>
        <taxon>Placozoa</taxon>
        <taxon>Uniplacotomia</taxon>
        <taxon>Trichoplacea</taxon>
        <taxon>Trichoplacidae</taxon>
        <taxon>Trichoplax</taxon>
    </lineage>
</organism>
<evidence type="ECO:0000256" key="2">
    <source>
        <dbReference type="ARBA" id="ARBA00010742"/>
    </source>
</evidence>
<dbReference type="OrthoDB" id="8300214at2759"/>
<reference evidence="5 6" key="1">
    <citation type="journal article" date="2008" name="Nature">
        <title>The Trichoplax genome and the nature of placozoans.</title>
        <authorList>
            <person name="Srivastava M."/>
            <person name="Begovic E."/>
            <person name="Chapman J."/>
            <person name="Putnam N.H."/>
            <person name="Hellsten U."/>
            <person name="Kawashima T."/>
            <person name="Kuo A."/>
            <person name="Mitros T."/>
            <person name="Salamov A."/>
            <person name="Carpenter M.L."/>
            <person name="Signorovitch A.Y."/>
            <person name="Moreno M.A."/>
            <person name="Kamm K."/>
            <person name="Grimwood J."/>
            <person name="Schmutz J."/>
            <person name="Shapiro H."/>
            <person name="Grigoriev I.V."/>
            <person name="Buss L.W."/>
            <person name="Schierwater B."/>
            <person name="Dellaporta S.L."/>
            <person name="Rokhsar D.S."/>
        </authorList>
    </citation>
    <scope>NUCLEOTIDE SEQUENCE [LARGE SCALE GENOMIC DNA]</scope>
    <source>
        <strain evidence="5 6">Grell-BS-1999</strain>
    </source>
</reference>
<comment type="similarity">
    <text evidence="2">Belongs to the bacterial solute-binding protein SsuA/TauA family.</text>
</comment>
<dbReference type="SUPFAM" id="SSF53850">
    <property type="entry name" value="Periplasmic binding protein-like II"/>
    <property type="match status" value="1"/>
</dbReference>
<gene>
    <name evidence="5" type="ORF">TRIADDRAFT_33295</name>
</gene>
<dbReference type="AlphaFoldDB" id="B3SCK1"/>
<dbReference type="PANTHER" id="PTHR30024:SF47">
    <property type="entry name" value="TAURINE-BINDING PERIPLASMIC PROTEIN"/>
    <property type="match status" value="1"/>
</dbReference>
<dbReference type="EMBL" id="DS985271">
    <property type="protein sequence ID" value="EDV19550.1"/>
    <property type="molecule type" value="Genomic_DNA"/>
</dbReference>